<comment type="caution">
    <text evidence="1">The sequence shown here is derived from an EMBL/GenBank/DDBJ whole genome shotgun (WGS) entry which is preliminary data.</text>
</comment>
<evidence type="ECO:0008006" key="3">
    <source>
        <dbReference type="Google" id="ProtNLM"/>
    </source>
</evidence>
<proteinExistence type="predicted"/>
<name>A0A1V9XHI7_9ACAR</name>
<organism evidence="1 2">
    <name type="scientific">Tropilaelaps mercedesae</name>
    <dbReference type="NCBI Taxonomy" id="418985"/>
    <lineage>
        <taxon>Eukaryota</taxon>
        <taxon>Metazoa</taxon>
        <taxon>Ecdysozoa</taxon>
        <taxon>Arthropoda</taxon>
        <taxon>Chelicerata</taxon>
        <taxon>Arachnida</taxon>
        <taxon>Acari</taxon>
        <taxon>Parasitiformes</taxon>
        <taxon>Mesostigmata</taxon>
        <taxon>Gamasina</taxon>
        <taxon>Dermanyssoidea</taxon>
        <taxon>Laelapidae</taxon>
        <taxon>Tropilaelaps</taxon>
    </lineage>
</organism>
<dbReference type="InterPro" id="IPR012674">
    <property type="entry name" value="Calycin"/>
</dbReference>
<accession>A0A1V9XHI7</accession>
<keyword evidence="2" id="KW-1185">Reference proteome</keyword>
<reference evidence="1 2" key="1">
    <citation type="journal article" date="2017" name="Gigascience">
        <title>Draft genome of the honey bee ectoparasitic mite, Tropilaelaps mercedesae, is shaped by the parasitic life history.</title>
        <authorList>
            <person name="Dong X."/>
            <person name="Armstrong S.D."/>
            <person name="Xia D."/>
            <person name="Makepeace B.L."/>
            <person name="Darby A.C."/>
            <person name="Kadowaki T."/>
        </authorList>
    </citation>
    <scope>NUCLEOTIDE SEQUENCE [LARGE SCALE GENOMIC DNA]</scope>
    <source>
        <strain evidence="1">Wuxi-XJTLU</strain>
    </source>
</reference>
<gene>
    <name evidence="1" type="ORF">BIW11_10088</name>
</gene>
<dbReference type="SUPFAM" id="SSF50814">
    <property type="entry name" value="Lipocalins"/>
    <property type="match status" value="1"/>
</dbReference>
<evidence type="ECO:0000313" key="1">
    <source>
        <dbReference type="EMBL" id="OQR72896.1"/>
    </source>
</evidence>
<evidence type="ECO:0000313" key="2">
    <source>
        <dbReference type="Proteomes" id="UP000192247"/>
    </source>
</evidence>
<dbReference type="Gene3D" id="2.40.128.20">
    <property type="match status" value="1"/>
</dbReference>
<dbReference type="Proteomes" id="UP000192247">
    <property type="component" value="Unassembled WGS sequence"/>
</dbReference>
<dbReference type="EMBL" id="MNPL01010845">
    <property type="protein sequence ID" value="OQR72896.1"/>
    <property type="molecule type" value="Genomic_DNA"/>
</dbReference>
<protein>
    <recommendedName>
        <fullName evidence="3">Lipocalin/cytosolic fatty-acid binding domain-containing protein</fullName>
    </recommendedName>
</protein>
<dbReference type="OrthoDB" id="565904at2759"/>
<dbReference type="InParanoid" id="A0A1V9XHI7"/>
<dbReference type="AlphaFoldDB" id="A0A1V9XHI7"/>
<sequence>MSLLPQFVGKWWLIRVTERVFNNDEDCAHFVVSKKNGNTYDVLVQFHKTKTDSVRKMDFDITDRTDQPAIYDLLVKGKPIVTAQILGTDYDNWAVIYIAEGTYMIYTVASRTPKLDPQFSSKIEAIMSENGATTTFEEVNGACADTI</sequence>